<name>A0AAD6HRM0_9EURO</name>
<dbReference type="PANTHER" id="PTHR43712">
    <property type="entry name" value="PUTATIVE (AFU_ORTHOLOGUE AFUA_4G14580)-RELATED"/>
    <property type="match status" value="1"/>
</dbReference>
<dbReference type="SUPFAM" id="SSF53335">
    <property type="entry name" value="S-adenosyl-L-methionine-dependent methyltransferases"/>
    <property type="match status" value="1"/>
</dbReference>
<protein>
    <recommendedName>
        <fullName evidence="5">O-methyltransferase C-terminal domain-containing protein</fullName>
    </recommendedName>
</protein>
<dbReference type="PANTHER" id="PTHR43712:SF17">
    <property type="entry name" value="O-METHYLTRANSFERASE"/>
    <property type="match status" value="1"/>
</dbReference>
<evidence type="ECO:0000256" key="4">
    <source>
        <dbReference type="PIRSR" id="PIRSR005739-1"/>
    </source>
</evidence>
<evidence type="ECO:0000256" key="1">
    <source>
        <dbReference type="ARBA" id="ARBA00022603"/>
    </source>
</evidence>
<feature type="active site" description="Proton acceptor" evidence="4">
    <location>
        <position position="300"/>
    </location>
</feature>
<feature type="domain" description="O-methyltransferase C-terminal" evidence="5">
    <location>
        <begin position="182"/>
        <end position="328"/>
    </location>
</feature>
<dbReference type="Gene3D" id="3.40.50.150">
    <property type="entry name" value="Vaccinia Virus protein VP39"/>
    <property type="match status" value="1"/>
</dbReference>
<evidence type="ECO:0000313" key="6">
    <source>
        <dbReference type="EMBL" id="KAJ5733504.1"/>
    </source>
</evidence>
<sequence length="339" mass="38437">MGKSLSSVETILKSINDINSDSFETDGDRANTLLAAYALVSRLETPWETVSRIVLNEPFLAASLKILLDIKLFERWQEKGNMAESCDNLARMVNSDPSFLGHRQSLTIYPARILCHLAANNLLEEVSTNMYKPTKLTNSLLQSKYGEWINWLFDNVLPSVAKMPEFYQKTGYKSSTDPGDGLFQYVKGYKGDLFKYLADNPREGESFNHYMGTIIPIEDLLSGVDSESPLVVDIGGNLGHDLDKFRVAYPDTAPRLYLQDLPEVIERSTCPDPVNKMAHDFFQPQPVKDARIYYIHAVLHDWPDEHARKILEMLRDALKPGYSHLLIHDYVVPDQSAHP</sequence>
<dbReference type="InterPro" id="IPR001077">
    <property type="entry name" value="COMT_C"/>
</dbReference>
<dbReference type="AlphaFoldDB" id="A0AAD6HRM0"/>
<organism evidence="6 7">
    <name type="scientific">Penicillium malachiteum</name>
    <dbReference type="NCBI Taxonomy" id="1324776"/>
    <lineage>
        <taxon>Eukaryota</taxon>
        <taxon>Fungi</taxon>
        <taxon>Dikarya</taxon>
        <taxon>Ascomycota</taxon>
        <taxon>Pezizomycotina</taxon>
        <taxon>Eurotiomycetes</taxon>
        <taxon>Eurotiomycetidae</taxon>
        <taxon>Eurotiales</taxon>
        <taxon>Aspergillaceae</taxon>
        <taxon>Penicillium</taxon>
    </lineage>
</organism>
<evidence type="ECO:0000313" key="7">
    <source>
        <dbReference type="Proteomes" id="UP001215712"/>
    </source>
</evidence>
<reference evidence="6" key="2">
    <citation type="submission" date="2023-01" db="EMBL/GenBank/DDBJ databases">
        <authorList>
            <person name="Petersen C."/>
        </authorList>
    </citation>
    <scope>NUCLEOTIDE SEQUENCE</scope>
    <source>
        <strain evidence="6">IBT 17514</strain>
    </source>
</reference>
<dbReference type="EMBL" id="JAQJAN010000003">
    <property type="protein sequence ID" value="KAJ5733504.1"/>
    <property type="molecule type" value="Genomic_DNA"/>
</dbReference>
<comment type="caution">
    <text evidence="6">The sequence shown here is derived from an EMBL/GenBank/DDBJ whole genome shotgun (WGS) entry which is preliminary data.</text>
</comment>
<proteinExistence type="predicted"/>
<dbReference type="Gene3D" id="1.10.10.10">
    <property type="entry name" value="Winged helix-like DNA-binding domain superfamily/Winged helix DNA-binding domain"/>
    <property type="match status" value="1"/>
</dbReference>
<dbReference type="GO" id="GO:0032259">
    <property type="term" value="P:methylation"/>
    <property type="evidence" value="ECO:0007669"/>
    <property type="project" value="UniProtKB-KW"/>
</dbReference>
<accession>A0AAD6HRM0</accession>
<dbReference type="GO" id="GO:0008171">
    <property type="term" value="F:O-methyltransferase activity"/>
    <property type="evidence" value="ECO:0007669"/>
    <property type="project" value="InterPro"/>
</dbReference>
<dbReference type="Pfam" id="PF00891">
    <property type="entry name" value="Methyltransf_2"/>
    <property type="match status" value="1"/>
</dbReference>
<keyword evidence="1" id="KW-0489">Methyltransferase</keyword>
<dbReference type="PROSITE" id="PS51683">
    <property type="entry name" value="SAM_OMT_II"/>
    <property type="match status" value="1"/>
</dbReference>
<keyword evidence="2" id="KW-0808">Transferase</keyword>
<dbReference type="PIRSF" id="PIRSF005739">
    <property type="entry name" value="O-mtase"/>
    <property type="match status" value="1"/>
</dbReference>
<gene>
    <name evidence="6" type="ORF">N7493_002290</name>
</gene>
<reference evidence="6" key="1">
    <citation type="journal article" date="2023" name="IMA Fungus">
        <title>Comparative genomic study of the Penicillium genus elucidates a diverse pangenome and 15 lateral gene transfer events.</title>
        <authorList>
            <person name="Petersen C."/>
            <person name="Sorensen T."/>
            <person name="Nielsen M.R."/>
            <person name="Sondergaard T.E."/>
            <person name="Sorensen J.L."/>
            <person name="Fitzpatrick D.A."/>
            <person name="Frisvad J.C."/>
            <person name="Nielsen K.L."/>
        </authorList>
    </citation>
    <scope>NUCLEOTIDE SEQUENCE</scope>
    <source>
        <strain evidence="6">IBT 17514</strain>
    </source>
</reference>
<dbReference type="Proteomes" id="UP001215712">
    <property type="component" value="Unassembled WGS sequence"/>
</dbReference>
<keyword evidence="7" id="KW-1185">Reference proteome</keyword>
<keyword evidence="3" id="KW-0949">S-adenosyl-L-methionine</keyword>
<dbReference type="InterPro" id="IPR036388">
    <property type="entry name" value="WH-like_DNA-bd_sf"/>
</dbReference>
<evidence type="ECO:0000256" key="2">
    <source>
        <dbReference type="ARBA" id="ARBA00022679"/>
    </source>
</evidence>
<dbReference type="InterPro" id="IPR016461">
    <property type="entry name" value="COMT-like"/>
</dbReference>
<dbReference type="InterPro" id="IPR029063">
    <property type="entry name" value="SAM-dependent_MTases_sf"/>
</dbReference>
<evidence type="ECO:0000256" key="3">
    <source>
        <dbReference type="ARBA" id="ARBA00022691"/>
    </source>
</evidence>
<evidence type="ECO:0000259" key="5">
    <source>
        <dbReference type="Pfam" id="PF00891"/>
    </source>
</evidence>
<dbReference type="GO" id="GO:0044550">
    <property type="term" value="P:secondary metabolite biosynthetic process"/>
    <property type="evidence" value="ECO:0007669"/>
    <property type="project" value="UniProtKB-ARBA"/>
</dbReference>